<dbReference type="AlphaFoldDB" id="A0A267ET47"/>
<reference evidence="2 3" key="1">
    <citation type="submission" date="2017-06" db="EMBL/GenBank/DDBJ databases">
        <title>A platform for efficient transgenesis in Macrostomum lignano, a flatworm model organism for stem cell research.</title>
        <authorList>
            <person name="Berezikov E."/>
        </authorList>
    </citation>
    <scope>NUCLEOTIDE SEQUENCE [LARGE SCALE GENOMIC DNA]</scope>
    <source>
        <strain evidence="2">DV1</strain>
        <tissue evidence="2">Whole organism</tissue>
    </source>
</reference>
<feature type="region of interest" description="Disordered" evidence="1">
    <location>
        <begin position="514"/>
        <end position="570"/>
    </location>
</feature>
<protein>
    <submittedName>
        <fullName evidence="2">Uncharacterized protein</fullName>
    </submittedName>
</protein>
<dbReference type="Proteomes" id="UP000215902">
    <property type="component" value="Unassembled WGS sequence"/>
</dbReference>
<evidence type="ECO:0000256" key="1">
    <source>
        <dbReference type="SAM" id="MobiDB-lite"/>
    </source>
</evidence>
<feature type="non-terminal residue" evidence="2">
    <location>
        <position position="1"/>
    </location>
</feature>
<accession>A0A267ET47</accession>
<proteinExistence type="predicted"/>
<feature type="region of interest" description="Disordered" evidence="1">
    <location>
        <begin position="150"/>
        <end position="189"/>
    </location>
</feature>
<feature type="compositionally biased region" description="Polar residues" evidence="1">
    <location>
        <begin position="342"/>
        <end position="352"/>
    </location>
</feature>
<comment type="caution">
    <text evidence="2">The sequence shown here is derived from an EMBL/GenBank/DDBJ whole genome shotgun (WGS) entry which is preliminary data.</text>
</comment>
<feature type="region of interest" description="Disordered" evidence="1">
    <location>
        <begin position="319"/>
        <end position="352"/>
    </location>
</feature>
<organism evidence="2 3">
    <name type="scientific">Macrostomum lignano</name>
    <dbReference type="NCBI Taxonomy" id="282301"/>
    <lineage>
        <taxon>Eukaryota</taxon>
        <taxon>Metazoa</taxon>
        <taxon>Spiralia</taxon>
        <taxon>Lophotrochozoa</taxon>
        <taxon>Platyhelminthes</taxon>
        <taxon>Rhabditophora</taxon>
        <taxon>Macrostomorpha</taxon>
        <taxon>Macrostomida</taxon>
        <taxon>Macrostomidae</taxon>
        <taxon>Macrostomum</taxon>
    </lineage>
</organism>
<feature type="compositionally biased region" description="Polar residues" evidence="1">
    <location>
        <begin position="525"/>
        <end position="570"/>
    </location>
</feature>
<feature type="region of interest" description="Disordered" evidence="1">
    <location>
        <begin position="404"/>
        <end position="487"/>
    </location>
</feature>
<evidence type="ECO:0000313" key="3">
    <source>
        <dbReference type="Proteomes" id="UP000215902"/>
    </source>
</evidence>
<feature type="region of interest" description="Disordered" evidence="1">
    <location>
        <begin position="109"/>
        <end position="133"/>
    </location>
</feature>
<keyword evidence="3" id="KW-1185">Reference proteome</keyword>
<gene>
    <name evidence="2" type="ORF">BOX15_Mlig000589g1</name>
</gene>
<name>A0A267ET47_9PLAT</name>
<dbReference type="EMBL" id="NIVC01001804">
    <property type="protein sequence ID" value="PAA63912.1"/>
    <property type="molecule type" value="Genomic_DNA"/>
</dbReference>
<feature type="compositionally biased region" description="Polar residues" evidence="1">
    <location>
        <begin position="407"/>
        <end position="426"/>
    </location>
</feature>
<dbReference type="CDD" id="cd21853">
    <property type="entry name" value="KNL1_NTD"/>
    <property type="match status" value="1"/>
</dbReference>
<sequence>SNLVPYATTKTRTQKRSRSSILKRTLNEDDIIPDDFNDGCGGGGAGSRSKRVSFARTYKVKEFIKESDMLTLQSADGTASVSMAAQASAMAENRTLYDSVAMEITTMSSAAAPPQPVPQPQVPSDITAEGPDANIEDDFSAYLAAHGDDADNSQRAAAGDEAPQLADADVEDNNEVVGDGDDDFSQDDGGEATRQLRMQRCASQLIGQMHQLLHHELAERILPMPNYSDTSSSESLKMVAAVTAFAASSCATAAVSAAAATTGAAAAGFSSSGSSMTLITSSSSAAATVSQHFCNQHQLGQPSSRFTVSHLAGYDDESLIISPDEPQPEQQQPEPKQKPPVQTVSNGNTGNDSVLERCRELEELFHATCTAVSPRRAPPAADSSILAQIERSLFGDSDSMSIVAAAQQGSPQASDSVPGSAGSSGSDPVEVEAAQPAAAANQKKLVDSPPVQQANATYCVDDPPTMTAGQDSGESMQLDAGHESPPSASTKIIRFTAACSAPANAATHMSLSSGRSLEPLAPHNQVATPSHLKSLSPSAQVATPSHLKSLSPSAQVATPSHLKSLSPSAQVATPSHLKSLSASAQVATPSHLKFLSPSAQVATPSHLKSLSPSSQVATPSHLRSLSGNFVATPSFLRQQHEASGAGAADSLDASPLLPLRCGQLAAGNYSKSSGTVDELMRLASFSFFAGFEAEQAGVGAELIASLRQLCQPLPPRFKNILLNRLKLELERCQADVALSSVQQQDEQLDESALLAIYRRRLGEAASEIADKLMKQILVGVRARYLDPRTQRKQRLVNLRRRMRQCLMDKSKCLIAAALYSAQAEAMVEQSLHQPGRRQRLDSSCCTAAADSFVAESASSRIDFSFLTHCAFYTVQYAVTESPPRVTLKYLHSRLLVHCKLLQPMETDDGDGQTPNRQDEDATGANRSQVHGGNLESADELRLQTFSCSVWEGGCTGPYAQLVPLFKSTAKFVTDSLGYCCPNMPLSEFERRAYSLVKPAFLLLLEFLRLRQTQACCLAKLQCLDETAVDLSFVAMSRTGAAAALRRVSVRISLPDFNRFFSASGSDSAGLATEESHHKDFSVAVTQWAVGGLFDLVDCQALQSRLAERINQDRTFFLTGAYAACQEFFDEINV</sequence>
<evidence type="ECO:0000313" key="2">
    <source>
        <dbReference type="EMBL" id="PAA63912.1"/>
    </source>
</evidence>
<feature type="region of interest" description="Disordered" evidence="1">
    <location>
        <begin position="906"/>
        <end position="931"/>
    </location>
</feature>
<feature type="compositionally biased region" description="Low complexity" evidence="1">
    <location>
        <begin position="431"/>
        <end position="443"/>
    </location>
</feature>
<feature type="compositionally biased region" description="Acidic residues" evidence="1">
    <location>
        <begin position="168"/>
        <end position="189"/>
    </location>
</feature>
<dbReference type="STRING" id="282301.A0A267ET47"/>